<dbReference type="InterPro" id="IPR029016">
    <property type="entry name" value="GAF-like_dom_sf"/>
</dbReference>
<dbReference type="SUPFAM" id="SSF46894">
    <property type="entry name" value="C-terminal effector domain of the bipartite response regulators"/>
    <property type="match status" value="1"/>
</dbReference>
<feature type="domain" description="HTH luxR-type" evidence="5">
    <location>
        <begin position="307"/>
        <end position="372"/>
    </location>
</feature>
<evidence type="ECO:0000256" key="4">
    <source>
        <dbReference type="SAM" id="MobiDB-lite"/>
    </source>
</evidence>
<feature type="region of interest" description="Disordered" evidence="4">
    <location>
        <begin position="1"/>
        <end position="36"/>
    </location>
</feature>
<keyword evidence="2" id="KW-0238">DNA-binding</keyword>
<dbReference type="SMART" id="SM00421">
    <property type="entry name" value="HTH_LUXR"/>
    <property type="match status" value="1"/>
</dbReference>
<evidence type="ECO:0000313" key="6">
    <source>
        <dbReference type="EMBL" id="UTI65687.1"/>
    </source>
</evidence>
<sequence>MDAARGDTTSPHPLADDLPPWPQDPPAAAATAERAALEDEAAALEEQLATLAADASPALRAAVDALLDLQERRERAADRQVRDRLETLARVNAELATLRRLPSAEAMIAAAPRTACAACGFDRAVLYRVRGQELYAEAFHVEGDPEAAARLLRYSREHPAVLATQALETEMVRRRRPMAVEQAVGNPRVFADLAAAYDTHSYVAAPIMPEGRVIGFLHADHRLKPRKVDEFDRDALWAFAEGFGYAVERARLADRLRDQGRELRHLLRRTEAVVAEYLDAEVELGSEDAAGTGATRVTAALLPAADESGLPESLSKREREVLALLGGGASNAQIAARLFISEETAKSHVKRILRKLGAANRVEAATIWLKAQPGR</sequence>
<dbReference type="PANTHER" id="PTHR44688">
    <property type="entry name" value="DNA-BINDING TRANSCRIPTIONAL ACTIVATOR DEVR_DOSR"/>
    <property type="match status" value="1"/>
</dbReference>
<proteinExistence type="predicted"/>
<evidence type="ECO:0000256" key="3">
    <source>
        <dbReference type="ARBA" id="ARBA00023163"/>
    </source>
</evidence>
<dbReference type="Pfam" id="PF01590">
    <property type="entry name" value="GAF"/>
    <property type="match status" value="1"/>
</dbReference>
<dbReference type="CDD" id="cd06170">
    <property type="entry name" value="LuxR_C_like"/>
    <property type="match status" value="1"/>
</dbReference>
<evidence type="ECO:0000313" key="7">
    <source>
        <dbReference type="Proteomes" id="UP001056035"/>
    </source>
</evidence>
<evidence type="ECO:0000256" key="1">
    <source>
        <dbReference type="ARBA" id="ARBA00023015"/>
    </source>
</evidence>
<dbReference type="Gene3D" id="1.10.10.10">
    <property type="entry name" value="Winged helix-like DNA-binding domain superfamily/Winged helix DNA-binding domain"/>
    <property type="match status" value="1"/>
</dbReference>
<evidence type="ECO:0000259" key="5">
    <source>
        <dbReference type="PROSITE" id="PS50043"/>
    </source>
</evidence>
<protein>
    <submittedName>
        <fullName evidence="6">LuxR C-terminal-related transcriptional regulator</fullName>
    </submittedName>
</protein>
<dbReference type="InterPro" id="IPR016032">
    <property type="entry name" value="Sig_transdc_resp-reg_C-effctor"/>
</dbReference>
<dbReference type="SUPFAM" id="SSF55781">
    <property type="entry name" value="GAF domain-like"/>
    <property type="match status" value="1"/>
</dbReference>
<dbReference type="Gene3D" id="3.30.450.40">
    <property type="match status" value="1"/>
</dbReference>
<name>A0ABY5DXU2_9ACTN</name>
<organism evidence="6 7">
    <name type="scientific">Paraconexibacter antarcticus</name>
    <dbReference type="NCBI Taxonomy" id="2949664"/>
    <lineage>
        <taxon>Bacteria</taxon>
        <taxon>Bacillati</taxon>
        <taxon>Actinomycetota</taxon>
        <taxon>Thermoleophilia</taxon>
        <taxon>Solirubrobacterales</taxon>
        <taxon>Paraconexibacteraceae</taxon>
        <taxon>Paraconexibacter</taxon>
    </lineage>
</organism>
<dbReference type="InterPro" id="IPR036388">
    <property type="entry name" value="WH-like_DNA-bd_sf"/>
</dbReference>
<dbReference type="PRINTS" id="PR00038">
    <property type="entry name" value="HTHLUXR"/>
</dbReference>
<evidence type="ECO:0000256" key="2">
    <source>
        <dbReference type="ARBA" id="ARBA00023125"/>
    </source>
</evidence>
<dbReference type="PROSITE" id="PS50043">
    <property type="entry name" value="HTH_LUXR_2"/>
    <property type="match status" value="1"/>
</dbReference>
<dbReference type="EMBL" id="CP098502">
    <property type="protein sequence ID" value="UTI65687.1"/>
    <property type="molecule type" value="Genomic_DNA"/>
</dbReference>
<dbReference type="Proteomes" id="UP001056035">
    <property type="component" value="Chromosome"/>
</dbReference>
<dbReference type="InterPro" id="IPR000792">
    <property type="entry name" value="Tscrpt_reg_LuxR_C"/>
</dbReference>
<keyword evidence="3" id="KW-0804">Transcription</keyword>
<keyword evidence="7" id="KW-1185">Reference proteome</keyword>
<gene>
    <name evidence="6" type="ORF">NBH00_05610</name>
</gene>
<keyword evidence="1" id="KW-0805">Transcription regulation</keyword>
<dbReference type="PANTHER" id="PTHR44688:SF16">
    <property type="entry name" value="DNA-BINDING TRANSCRIPTIONAL ACTIVATOR DEVR_DOSR"/>
    <property type="match status" value="1"/>
</dbReference>
<dbReference type="RefSeq" id="WP_254572366.1">
    <property type="nucleotide sequence ID" value="NZ_CP098502.1"/>
</dbReference>
<dbReference type="InterPro" id="IPR003018">
    <property type="entry name" value="GAF"/>
</dbReference>
<reference evidence="6 7" key="1">
    <citation type="submission" date="2022-06" db="EMBL/GenBank/DDBJ databases">
        <title>Paraconexibacter antarcticus.</title>
        <authorList>
            <person name="Kim C.S."/>
        </authorList>
    </citation>
    <scope>NUCLEOTIDE SEQUENCE [LARGE SCALE GENOMIC DNA]</scope>
    <source>
        <strain evidence="6 7">02-257</strain>
    </source>
</reference>
<dbReference type="Pfam" id="PF00196">
    <property type="entry name" value="GerE"/>
    <property type="match status" value="1"/>
</dbReference>
<accession>A0ABY5DXU2</accession>
<dbReference type="SMART" id="SM00065">
    <property type="entry name" value="GAF"/>
    <property type="match status" value="1"/>
</dbReference>